<dbReference type="GO" id="GO:0000160">
    <property type="term" value="P:phosphorelay signal transduction system"/>
    <property type="evidence" value="ECO:0007669"/>
    <property type="project" value="UniProtKB-KW"/>
</dbReference>
<dbReference type="InterPro" id="IPR051552">
    <property type="entry name" value="HptR"/>
</dbReference>
<dbReference type="EMBL" id="AORV01000028">
    <property type="protein sequence ID" value="EMS72264.1"/>
    <property type="molecule type" value="Genomic_DNA"/>
</dbReference>
<dbReference type="GO" id="GO:0043565">
    <property type="term" value="F:sequence-specific DNA binding"/>
    <property type="evidence" value="ECO:0007669"/>
    <property type="project" value="InterPro"/>
</dbReference>
<dbReference type="Proteomes" id="UP000014155">
    <property type="component" value="Unassembled WGS sequence"/>
</dbReference>
<evidence type="ECO:0000256" key="9">
    <source>
        <dbReference type="ARBA" id="ARBA00024867"/>
    </source>
</evidence>
<dbReference type="PROSITE" id="PS50110">
    <property type="entry name" value="RESPONSE_REGULATORY"/>
    <property type="match status" value="1"/>
</dbReference>
<dbReference type="InterPro" id="IPR020449">
    <property type="entry name" value="Tscrpt_reg_AraC-type_HTH"/>
</dbReference>
<feature type="coiled-coil region" evidence="11">
    <location>
        <begin position="113"/>
        <end position="143"/>
    </location>
</feature>
<feature type="domain" description="Response regulatory" evidence="13">
    <location>
        <begin position="3"/>
        <end position="120"/>
    </location>
</feature>
<dbReference type="SUPFAM" id="SSF52172">
    <property type="entry name" value="CheY-like"/>
    <property type="match status" value="1"/>
</dbReference>
<dbReference type="RefSeq" id="WP_004625256.1">
    <property type="nucleotide sequence ID" value="NZ_AORV01000028.1"/>
</dbReference>
<feature type="modified residue" description="4-aspartylphosphate" evidence="10">
    <location>
        <position position="55"/>
    </location>
</feature>
<keyword evidence="7" id="KW-0238">DNA-binding</keyword>
<evidence type="ECO:0000256" key="2">
    <source>
        <dbReference type="ARBA" id="ARBA00018672"/>
    </source>
</evidence>
<evidence type="ECO:0000256" key="6">
    <source>
        <dbReference type="ARBA" id="ARBA00023015"/>
    </source>
</evidence>
<dbReference type="InterPro" id="IPR018060">
    <property type="entry name" value="HTH_AraC"/>
</dbReference>
<organism evidence="14 15">
    <name type="scientific">Ruminiclostridium cellobioparum subsp. termitidis CT1112</name>
    <dbReference type="NCBI Taxonomy" id="1195236"/>
    <lineage>
        <taxon>Bacteria</taxon>
        <taxon>Bacillati</taxon>
        <taxon>Bacillota</taxon>
        <taxon>Clostridia</taxon>
        <taxon>Eubacteriales</taxon>
        <taxon>Oscillospiraceae</taxon>
        <taxon>Ruminiclostridium</taxon>
    </lineage>
</organism>
<gene>
    <name evidence="14" type="ORF">CTER_1804</name>
</gene>
<evidence type="ECO:0000256" key="3">
    <source>
        <dbReference type="ARBA" id="ARBA00022490"/>
    </source>
</evidence>
<evidence type="ECO:0000256" key="7">
    <source>
        <dbReference type="ARBA" id="ARBA00023125"/>
    </source>
</evidence>
<reference evidence="14 15" key="1">
    <citation type="journal article" date="2013" name="Genome Announc.">
        <title>Draft Genome Sequence of the Cellulolytic, Mesophilic, Anaerobic Bacterium Clostridium termitidis Strain CT1112 (DSM 5398).</title>
        <authorList>
            <person name="Lal S."/>
            <person name="Ramachandran U."/>
            <person name="Zhang X."/>
            <person name="Munir R."/>
            <person name="Sparling R."/>
            <person name="Levin D.B."/>
        </authorList>
    </citation>
    <scope>NUCLEOTIDE SEQUENCE [LARGE SCALE GENOMIC DNA]</scope>
    <source>
        <strain evidence="14 15">CT1112</strain>
    </source>
</reference>
<dbReference type="eggNOG" id="COG2207">
    <property type="taxonomic scope" value="Bacteria"/>
</dbReference>
<feature type="domain" description="HTH araC/xylS-type" evidence="12">
    <location>
        <begin position="432"/>
        <end position="531"/>
    </location>
</feature>
<keyword evidence="5" id="KW-0902">Two-component regulatory system</keyword>
<evidence type="ECO:0000313" key="14">
    <source>
        <dbReference type="EMBL" id="EMS72264.1"/>
    </source>
</evidence>
<keyword evidence="11" id="KW-0175">Coiled coil</keyword>
<dbReference type="Pfam" id="PF12833">
    <property type="entry name" value="HTH_18"/>
    <property type="match status" value="1"/>
</dbReference>
<dbReference type="GO" id="GO:0003700">
    <property type="term" value="F:DNA-binding transcription factor activity"/>
    <property type="evidence" value="ECO:0007669"/>
    <property type="project" value="InterPro"/>
</dbReference>
<dbReference type="Gene3D" id="1.10.10.60">
    <property type="entry name" value="Homeodomain-like"/>
    <property type="match status" value="2"/>
</dbReference>
<dbReference type="Pfam" id="PF00072">
    <property type="entry name" value="Response_reg"/>
    <property type="match status" value="1"/>
</dbReference>
<dbReference type="InterPro" id="IPR001789">
    <property type="entry name" value="Sig_transdc_resp-reg_receiver"/>
</dbReference>
<keyword evidence="4 10" id="KW-0597">Phosphoprotein</keyword>
<dbReference type="InterPro" id="IPR011006">
    <property type="entry name" value="CheY-like_superfamily"/>
</dbReference>
<dbReference type="SMART" id="SM00342">
    <property type="entry name" value="HTH_ARAC"/>
    <property type="match status" value="1"/>
</dbReference>
<keyword evidence="3" id="KW-0963">Cytoplasm</keyword>
<comment type="caution">
    <text evidence="14">The sequence shown here is derived from an EMBL/GenBank/DDBJ whole genome shotgun (WGS) entry which is preliminary data.</text>
</comment>
<keyword evidence="8" id="KW-0804">Transcription</keyword>
<evidence type="ECO:0000256" key="11">
    <source>
        <dbReference type="SAM" id="Coils"/>
    </source>
</evidence>
<keyword evidence="6" id="KW-0805">Transcription regulation</keyword>
<dbReference type="eggNOG" id="COG4753">
    <property type="taxonomic scope" value="Bacteria"/>
</dbReference>
<evidence type="ECO:0000256" key="1">
    <source>
        <dbReference type="ARBA" id="ARBA00004496"/>
    </source>
</evidence>
<evidence type="ECO:0000256" key="10">
    <source>
        <dbReference type="PROSITE-ProRule" id="PRU00169"/>
    </source>
</evidence>
<comment type="subcellular location">
    <subcellularLocation>
        <location evidence="1">Cytoplasm</location>
    </subcellularLocation>
</comment>
<evidence type="ECO:0000259" key="12">
    <source>
        <dbReference type="PROSITE" id="PS01124"/>
    </source>
</evidence>
<comment type="function">
    <text evidence="9">May play the central regulatory role in sporulation. It may be an element of the effector pathway responsible for the activation of sporulation genes in response to nutritional stress. Spo0A may act in concert with spo0H (a sigma factor) to control the expression of some genes that are critical to the sporulation process.</text>
</comment>
<evidence type="ECO:0000256" key="4">
    <source>
        <dbReference type="ARBA" id="ARBA00022553"/>
    </source>
</evidence>
<dbReference type="GO" id="GO:0005737">
    <property type="term" value="C:cytoplasm"/>
    <property type="evidence" value="ECO:0007669"/>
    <property type="project" value="UniProtKB-SubCell"/>
</dbReference>
<dbReference type="STRING" id="1195236.CTER_1804"/>
<dbReference type="PRINTS" id="PR00032">
    <property type="entry name" value="HTHARAC"/>
</dbReference>
<dbReference type="CDD" id="cd17536">
    <property type="entry name" value="REC_YesN-like"/>
    <property type="match status" value="1"/>
</dbReference>
<protein>
    <recommendedName>
        <fullName evidence="2">Stage 0 sporulation protein A homolog</fullName>
    </recommendedName>
</protein>
<dbReference type="PANTHER" id="PTHR42713">
    <property type="entry name" value="HISTIDINE KINASE-RELATED"/>
    <property type="match status" value="1"/>
</dbReference>
<dbReference type="SMART" id="SM00448">
    <property type="entry name" value="REC"/>
    <property type="match status" value="1"/>
</dbReference>
<name>S0FSW4_RUMCE</name>
<dbReference type="AlphaFoldDB" id="S0FSW4"/>
<dbReference type="SUPFAM" id="SSF46689">
    <property type="entry name" value="Homeodomain-like"/>
    <property type="match status" value="2"/>
</dbReference>
<dbReference type="PANTHER" id="PTHR42713:SF3">
    <property type="entry name" value="TRANSCRIPTIONAL REGULATORY PROTEIN HPTR"/>
    <property type="match status" value="1"/>
</dbReference>
<dbReference type="PATRIC" id="fig|1195236.3.peg.2126"/>
<dbReference type="InterPro" id="IPR009057">
    <property type="entry name" value="Homeodomain-like_sf"/>
</dbReference>
<evidence type="ECO:0000259" key="13">
    <source>
        <dbReference type="PROSITE" id="PS50110"/>
    </source>
</evidence>
<dbReference type="Gene3D" id="3.40.50.2300">
    <property type="match status" value="1"/>
</dbReference>
<accession>S0FSW4</accession>
<sequence length="537" mass="61747">MYKVFLVDDEIVVRNGIRDCINWEETNFVFSGEAPDGEFALSLIQEIKPDILITDIKMPFMDGLQLSRIVRRTMPWVRIIILTGHEEFSFAREALRMGVAEYLLKPAAPGDILESLKKMEFQLENEKRERENAEKIKKQLSQNSSLFRDKFLNQMLLGLLSPAEVIDNCAGFNINIISKFYMVGIIGIKIPNMDLSEGKYPEILRSETLIDEILDINDKVIKFNRVLGEIVLIIKGNNAKNTEEAAYALVQTLKCQMERNASCILEISMGSVRERIQGIAQSYREADLIKNYRYIYGKHRIIGYKDVRSAIGGKKEFTDIFKNDVYGFLKCGLKSDVRDFVRQYMDNLNRAEMKSLIYLYYSFMDLVLNVSRFISQLGGKAEQLIPWMADLENFITCVDSIEKFGELSEAVLNKVLEFRDARAEEKYEGIIIKAKEYMHNNLSNSGISLNSVASFVNVSPSHFSTIFSRETGENFIEYLTKARVKKAKELLKTTPLKSTEIAYSVGYNDPHYFCYIFKKAVGITPMEYRTERLINKK</sequence>
<dbReference type="PROSITE" id="PS01124">
    <property type="entry name" value="HTH_ARAC_FAMILY_2"/>
    <property type="match status" value="1"/>
</dbReference>
<proteinExistence type="predicted"/>
<keyword evidence="15" id="KW-1185">Reference proteome</keyword>
<evidence type="ECO:0000313" key="15">
    <source>
        <dbReference type="Proteomes" id="UP000014155"/>
    </source>
</evidence>
<evidence type="ECO:0000256" key="5">
    <source>
        <dbReference type="ARBA" id="ARBA00023012"/>
    </source>
</evidence>
<evidence type="ECO:0000256" key="8">
    <source>
        <dbReference type="ARBA" id="ARBA00023163"/>
    </source>
</evidence>